<evidence type="ECO:0000256" key="1">
    <source>
        <dbReference type="ARBA" id="ARBA00023002"/>
    </source>
</evidence>
<dbReference type="GO" id="GO:0016491">
    <property type="term" value="F:oxidoreductase activity"/>
    <property type="evidence" value="ECO:0007669"/>
    <property type="project" value="UniProtKB-KW"/>
</dbReference>
<dbReference type="PANTHER" id="PTHR10696">
    <property type="entry name" value="GAMMA-BUTYROBETAINE HYDROXYLASE-RELATED"/>
    <property type="match status" value="1"/>
</dbReference>
<evidence type="ECO:0000313" key="4">
    <source>
        <dbReference type="EMBL" id="KAJ3053813.1"/>
    </source>
</evidence>
<dbReference type="Gene3D" id="3.60.130.10">
    <property type="entry name" value="Clavaminate synthase-like"/>
    <property type="match status" value="1"/>
</dbReference>
<evidence type="ECO:0000313" key="5">
    <source>
        <dbReference type="Proteomes" id="UP001212841"/>
    </source>
</evidence>
<dbReference type="AlphaFoldDB" id="A0AAD5X304"/>
<name>A0AAD5X304_9FUNG</name>
<dbReference type="SUPFAM" id="SSF51197">
    <property type="entry name" value="Clavaminate synthase-like"/>
    <property type="match status" value="1"/>
</dbReference>
<dbReference type="InterPro" id="IPR003819">
    <property type="entry name" value="TauD/TfdA-like"/>
</dbReference>
<comment type="caution">
    <text evidence="4">The sequence shown here is derived from an EMBL/GenBank/DDBJ whole genome shotgun (WGS) entry which is preliminary data.</text>
</comment>
<keyword evidence="2" id="KW-0045">Antibiotic biosynthesis</keyword>
<dbReference type="PANTHER" id="PTHR10696:SF56">
    <property type="entry name" value="TAUD_TFDA-LIKE DOMAIN-CONTAINING PROTEIN"/>
    <property type="match status" value="1"/>
</dbReference>
<reference evidence="4" key="1">
    <citation type="submission" date="2020-05" db="EMBL/GenBank/DDBJ databases">
        <title>Phylogenomic resolution of chytrid fungi.</title>
        <authorList>
            <person name="Stajich J.E."/>
            <person name="Amses K."/>
            <person name="Simmons R."/>
            <person name="Seto K."/>
            <person name="Myers J."/>
            <person name="Bonds A."/>
            <person name="Quandt C.A."/>
            <person name="Barry K."/>
            <person name="Liu P."/>
            <person name="Grigoriev I."/>
            <person name="Longcore J.E."/>
            <person name="James T.Y."/>
        </authorList>
    </citation>
    <scope>NUCLEOTIDE SEQUENCE</scope>
    <source>
        <strain evidence="4">JEL0318</strain>
    </source>
</reference>
<dbReference type="Proteomes" id="UP001212841">
    <property type="component" value="Unassembled WGS sequence"/>
</dbReference>
<protein>
    <recommendedName>
        <fullName evidence="3">TauD/TfdA-like domain-containing protein</fullName>
    </recommendedName>
</protein>
<sequence length="384" mass="43401">MLVGQQPQPAHTLADNLKQPIINFAKPETTGAGYIPAEALLTVSDIPAKIEDRSDWYGPELEKQPELWKYWLTSSDVEEILTATNTFIDSGVDVALITKEKFSLPTLAPKLAQYRDELLNGRGFILIRGLPTHTLTRHQQIVAFTGLGTYLGEMVPQNQKGHVLGHVKDIGHDAQKPETRFYATHEQQRFHTDGCDTVGLLCLQVSEEGGKSKVASSTRVWNQLSQERPDLAQVLLQYFYWDRKDEVVEGEAGYGLAPIAYYFKNRFMLHYDRNFLRTAARHANVPALTPIQLEAIDYLEATAEKNCLRMELNVGDIQFVHNHQILHARTSFRDSAEKTRHLLRLWLSTGGIGGWDLPWDPQGSRKRGGVHVKVQRETVPLEAE</sequence>
<dbReference type="Pfam" id="PF02668">
    <property type="entry name" value="TauD"/>
    <property type="match status" value="1"/>
</dbReference>
<keyword evidence="5" id="KW-1185">Reference proteome</keyword>
<gene>
    <name evidence="4" type="ORF">HK097_003329</name>
</gene>
<accession>A0AAD5X304</accession>
<keyword evidence="1" id="KW-0560">Oxidoreductase</keyword>
<dbReference type="EMBL" id="JADGJD010000178">
    <property type="protein sequence ID" value="KAJ3053813.1"/>
    <property type="molecule type" value="Genomic_DNA"/>
</dbReference>
<dbReference type="GO" id="GO:0017000">
    <property type="term" value="P:antibiotic biosynthetic process"/>
    <property type="evidence" value="ECO:0007669"/>
    <property type="project" value="UniProtKB-KW"/>
</dbReference>
<dbReference type="InterPro" id="IPR042098">
    <property type="entry name" value="TauD-like_sf"/>
</dbReference>
<organism evidence="4 5">
    <name type="scientific">Rhizophlyctis rosea</name>
    <dbReference type="NCBI Taxonomy" id="64517"/>
    <lineage>
        <taxon>Eukaryota</taxon>
        <taxon>Fungi</taxon>
        <taxon>Fungi incertae sedis</taxon>
        <taxon>Chytridiomycota</taxon>
        <taxon>Chytridiomycota incertae sedis</taxon>
        <taxon>Chytridiomycetes</taxon>
        <taxon>Rhizophlyctidales</taxon>
        <taxon>Rhizophlyctidaceae</taxon>
        <taxon>Rhizophlyctis</taxon>
    </lineage>
</organism>
<proteinExistence type="predicted"/>
<evidence type="ECO:0000256" key="2">
    <source>
        <dbReference type="ARBA" id="ARBA00023194"/>
    </source>
</evidence>
<evidence type="ECO:0000259" key="3">
    <source>
        <dbReference type="Pfam" id="PF02668"/>
    </source>
</evidence>
<feature type="domain" description="TauD/TfdA-like" evidence="3">
    <location>
        <begin position="97"/>
        <end position="346"/>
    </location>
</feature>
<dbReference type="InterPro" id="IPR050411">
    <property type="entry name" value="AlphaKG_dependent_hydroxylases"/>
</dbReference>